<proteinExistence type="predicted"/>
<accession>A0A1X7U407</accession>
<dbReference type="Proteomes" id="UP000007879">
    <property type="component" value="Unassembled WGS sequence"/>
</dbReference>
<reference evidence="3" key="1">
    <citation type="journal article" date="2010" name="Nature">
        <title>The Amphimedon queenslandica genome and the evolution of animal complexity.</title>
        <authorList>
            <person name="Srivastava M."/>
            <person name="Simakov O."/>
            <person name="Chapman J."/>
            <person name="Fahey B."/>
            <person name="Gauthier M.E."/>
            <person name="Mitros T."/>
            <person name="Richards G.S."/>
            <person name="Conaco C."/>
            <person name="Dacre M."/>
            <person name="Hellsten U."/>
            <person name="Larroux C."/>
            <person name="Putnam N.H."/>
            <person name="Stanke M."/>
            <person name="Adamska M."/>
            <person name="Darling A."/>
            <person name="Degnan S.M."/>
            <person name="Oakley T.H."/>
            <person name="Plachetzki D.C."/>
            <person name="Zhai Y."/>
            <person name="Adamski M."/>
            <person name="Calcino A."/>
            <person name="Cummins S.F."/>
            <person name="Goodstein D.M."/>
            <person name="Harris C."/>
            <person name="Jackson D.J."/>
            <person name="Leys S.P."/>
            <person name="Shu S."/>
            <person name="Woodcroft B.J."/>
            <person name="Vervoort M."/>
            <person name="Kosik K.S."/>
            <person name="Manning G."/>
            <person name="Degnan B.M."/>
            <person name="Rokhsar D.S."/>
        </authorList>
    </citation>
    <scope>NUCLEOTIDE SEQUENCE [LARGE SCALE GENOMIC DNA]</scope>
</reference>
<dbReference type="EnsemblMetazoa" id="XM_011407840.1">
    <property type="protein sequence ID" value="XP_011406142.1"/>
    <property type="gene ID" value="LOC105313983"/>
</dbReference>
<feature type="region of interest" description="Disordered" evidence="1">
    <location>
        <begin position="729"/>
        <end position="781"/>
    </location>
</feature>
<dbReference type="STRING" id="400682.A0A1X7U407"/>
<dbReference type="KEGG" id="aqu:105313983"/>
<name>A0A1X7U407_AMPQE</name>
<dbReference type="OrthoDB" id="10060990at2759"/>
<dbReference type="InterPro" id="IPR012337">
    <property type="entry name" value="RNaseH-like_sf"/>
</dbReference>
<gene>
    <name evidence="2" type="primary">105313983</name>
</gene>
<organism evidence="2">
    <name type="scientific">Amphimedon queenslandica</name>
    <name type="common">Sponge</name>
    <dbReference type="NCBI Taxonomy" id="400682"/>
    <lineage>
        <taxon>Eukaryota</taxon>
        <taxon>Metazoa</taxon>
        <taxon>Porifera</taxon>
        <taxon>Demospongiae</taxon>
        <taxon>Heteroscleromorpha</taxon>
        <taxon>Haplosclerida</taxon>
        <taxon>Niphatidae</taxon>
        <taxon>Amphimedon</taxon>
    </lineage>
</organism>
<protein>
    <recommendedName>
        <fullName evidence="4">DUF4371 domain-containing protein</fullName>
    </recommendedName>
</protein>
<dbReference type="eggNOG" id="ENOG502RZYH">
    <property type="taxonomic scope" value="Eukaryota"/>
</dbReference>
<dbReference type="EnsemblMetazoa" id="Aqu2.1.22279_001">
    <property type="protein sequence ID" value="Aqu2.1.22279_001"/>
    <property type="gene ID" value="Aqu2.1.22279"/>
</dbReference>
<evidence type="ECO:0000313" key="2">
    <source>
        <dbReference type="EnsemblMetazoa" id="Aqu2.1.22279_001"/>
    </source>
</evidence>
<feature type="compositionally biased region" description="Low complexity" evidence="1">
    <location>
        <begin position="771"/>
        <end position="781"/>
    </location>
</feature>
<dbReference type="PANTHER" id="PTHR46880:SF9">
    <property type="entry name" value="ZINC FINGER PROTEIN 862"/>
    <property type="match status" value="1"/>
</dbReference>
<keyword evidence="3" id="KW-1185">Reference proteome</keyword>
<sequence>MKRSATTSYSTSDEDLSGSKKRMVLFTTYQKWRTELDRDYKTVTWLECKTLLVSGKKVVDKLMCVVCKQFKSSISCTRNFSYKWIDGADSIWTSNIKDHAQSQQHVNAMQLFSREHAKEKSISIHSPIVDSLHTLSNEDREALKRKFDIAYFVATEKLPLAKYPKLCELEKRHAVHLGHSYLNENSCKEFISYIASSKQEKLLDIISKANFFSILLDGCTDKANIDNEAMLVLWCDHTASDEKVHSRMEFFSILQPQRLNSDGLYHCLLDGIQSLGISASDAPTCKKLVGIATDGAAANIASAGLKGLVEEKIPWIFWMWCLAHRLELSIKDALKGTWFDDIDNMLLQLYYLYEKSPKKSRELEEIVRDLRECLVFDDAGVKPIRACGTRWICHKLSAMKRVISKYGAFIGHLSSLSEDRSIRSTDRAKLKGFYNRWTEAKYILGCAVFVDLLSPCATFSKCMQNDDLDILGALTSLVRTVKETDQLSKRQIEHWPTYNLITSKITEEEGEHVYQLQRLKRFSEAKTYYDSHSSDYCTAVTSCIKHRLEWSNLDLMKDIIFMLSTCGWQKIVSDLEDFNNKGGTNPLSPITHLVEHFEVPLQGADAQTSEILSEFESMLVYANQFISLSTMIYQCVWWRLFNAPTASEWSNVLLLAELLFSLPSSNGKLERLFSTFNVIKGTRRSSLSNNTVKDLITINSDCLPLHSFNADRSVELWWKAKTRRVDQQPRKPYRKRCGTKDQTCSSSSVLTGEEESESEADESTLLEDWDNWLNDDSPTDI</sequence>
<feature type="compositionally biased region" description="Acidic residues" evidence="1">
    <location>
        <begin position="752"/>
        <end position="770"/>
    </location>
</feature>
<dbReference type="AlphaFoldDB" id="A0A1X7U407"/>
<dbReference type="OMA" id="TRWICHK"/>
<dbReference type="InParanoid" id="A0A1X7U407"/>
<dbReference type="SUPFAM" id="SSF53098">
    <property type="entry name" value="Ribonuclease H-like"/>
    <property type="match status" value="1"/>
</dbReference>
<reference evidence="2" key="2">
    <citation type="submission" date="2017-05" db="UniProtKB">
        <authorList>
            <consortium name="EnsemblMetazoa"/>
        </authorList>
    </citation>
    <scope>IDENTIFICATION</scope>
</reference>
<dbReference type="PANTHER" id="PTHR46880">
    <property type="entry name" value="RAS-ASSOCIATING DOMAIN-CONTAINING PROTEIN"/>
    <property type="match status" value="1"/>
</dbReference>
<evidence type="ECO:0008006" key="4">
    <source>
        <dbReference type="Google" id="ProtNLM"/>
    </source>
</evidence>
<evidence type="ECO:0000256" key="1">
    <source>
        <dbReference type="SAM" id="MobiDB-lite"/>
    </source>
</evidence>
<evidence type="ECO:0000313" key="3">
    <source>
        <dbReference type="Proteomes" id="UP000007879"/>
    </source>
</evidence>